<keyword evidence="3 5" id="KW-0547">Nucleotide-binding</keyword>
<dbReference type="PANTHER" id="PTHR10763">
    <property type="entry name" value="CELL DIVISION CONTROL PROTEIN 6-RELATED"/>
    <property type="match status" value="1"/>
</dbReference>
<dbReference type="InterPro" id="IPR027417">
    <property type="entry name" value="P-loop_NTPase"/>
</dbReference>
<organism evidence="8 9">
    <name type="scientific">Halorubrum saccharovorum DSM 1137</name>
    <dbReference type="NCBI Taxonomy" id="1227484"/>
    <lineage>
        <taxon>Archaea</taxon>
        <taxon>Methanobacteriati</taxon>
        <taxon>Methanobacteriota</taxon>
        <taxon>Stenosarchaea group</taxon>
        <taxon>Halobacteria</taxon>
        <taxon>Halobacteriales</taxon>
        <taxon>Haloferacaceae</taxon>
        <taxon>Halorubrum</taxon>
    </lineage>
</organism>
<reference evidence="8 9" key="1">
    <citation type="journal article" date="2014" name="PLoS Genet.">
        <title>Phylogenetically driven sequencing of extremely halophilic archaea reveals strategies for static and dynamic osmo-response.</title>
        <authorList>
            <person name="Becker E.A."/>
            <person name="Seitzer P.M."/>
            <person name="Tritt A."/>
            <person name="Larsen D."/>
            <person name="Krusor M."/>
            <person name="Yao A.I."/>
            <person name="Wu D."/>
            <person name="Madern D."/>
            <person name="Eisen J.A."/>
            <person name="Darling A.E."/>
            <person name="Facciotti M.T."/>
        </authorList>
    </citation>
    <scope>NUCLEOTIDE SEQUENCE [LARGE SCALE GENOMIC DNA]</scope>
    <source>
        <strain evidence="8 9">DSM 1137</strain>
    </source>
</reference>
<dbReference type="InterPro" id="IPR036388">
    <property type="entry name" value="WH-like_DNA-bd_sf"/>
</dbReference>
<dbReference type="HAMAP" id="MF_01407">
    <property type="entry name" value="ORC1_type_DNA_replic_protein"/>
    <property type="match status" value="1"/>
</dbReference>
<dbReference type="GO" id="GO:0005524">
    <property type="term" value="F:ATP binding"/>
    <property type="evidence" value="ECO:0007669"/>
    <property type="project" value="UniProtKB-UniRule"/>
</dbReference>
<feature type="binding site" evidence="5">
    <location>
        <begin position="62"/>
        <end position="66"/>
    </location>
    <ligand>
        <name>ATP</name>
        <dbReference type="ChEBI" id="CHEBI:30616"/>
    </ligand>
</feature>
<dbReference type="InterPro" id="IPR036390">
    <property type="entry name" value="WH_DNA-bd_sf"/>
</dbReference>
<keyword evidence="8" id="KW-0131">Cell cycle</keyword>
<keyword evidence="2 5" id="KW-0235">DNA replication</keyword>
<comment type="caution">
    <text evidence="8">The sequence shown here is derived from an EMBL/GenBank/DDBJ whole genome shotgun (WGS) entry which is preliminary data.</text>
</comment>
<name>M0DMZ9_9EURY</name>
<dbReference type="Pfam" id="PF22703">
    <property type="entry name" value="Cdc6_lid"/>
    <property type="match status" value="1"/>
</dbReference>
<dbReference type="Gene3D" id="3.40.50.300">
    <property type="entry name" value="P-loop containing nucleotide triphosphate hydrolases"/>
    <property type="match status" value="1"/>
</dbReference>
<dbReference type="AlphaFoldDB" id="M0DMZ9"/>
<evidence type="ECO:0000259" key="6">
    <source>
        <dbReference type="SMART" id="SM00382"/>
    </source>
</evidence>
<evidence type="ECO:0000313" key="9">
    <source>
        <dbReference type="Proteomes" id="UP000011514"/>
    </source>
</evidence>
<feature type="binding site" evidence="5">
    <location>
        <position position="221"/>
    </location>
    <ligand>
        <name>ATP</name>
        <dbReference type="ChEBI" id="CHEBI:30616"/>
    </ligand>
</feature>
<dbReference type="FunFam" id="1.10.8.60:FF:000073">
    <property type="entry name" value="ORC1-type DNA replication protein"/>
    <property type="match status" value="1"/>
</dbReference>
<evidence type="ECO:0000256" key="1">
    <source>
        <dbReference type="ARBA" id="ARBA00006184"/>
    </source>
</evidence>
<dbReference type="PATRIC" id="fig|1227484.4.peg.2896"/>
<evidence type="ECO:0000256" key="4">
    <source>
        <dbReference type="ARBA" id="ARBA00022840"/>
    </source>
</evidence>
<comment type="similarity">
    <text evidence="1 5">Belongs to the CDC6/cdc18 family.</text>
</comment>
<dbReference type="Proteomes" id="UP000011514">
    <property type="component" value="Unassembled WGS sequence"/>
</dbReference>
<dbReference type="PANTHER" id="PTHR10763:SF22">
    <property type="entry name" value="ORC1-TYPE DNA REPLICATION PROTEIN"/>
    <property type="match status" value="1"/>
</dbReference>
<dbReference type="CDD" id="cd08768">
    <property type="entry name" value="Cdc6_C"/>
    <property type="match status" value="1"/>
</dbReference>
<dbReference type="STRING" id="1227484.C471_14722"/>
<comment type="function">
    <text evidence="5">Involved in regulation of DNA replication.</text>
</comment>
<dbReference type="Gene3D" id="1.10.8.60">
    <property type="match status" value="1"/>
</dbReference>
<sequence>MSEFSFCPTGRIFTEREALLEEWTPDQLVGRDTELHAYHAALQPVIEGETPSNIFLYGKSGVGKTAATRFLLQQLTQDAKNVDGVNLHTIEVNCDGLNTSYQTAVRLVNELRPPESQISNTGYPQSSVYNFLFRELDELGGTVLIVLDEVDHIEDDSLLYKLPRARSNGDVETVRLGVIGISNDLRFRNQLSSKVRSSLCEKEVSFAAYNADELRKVLQQREAVAFHDDVVDEGVLHACAAYGAKDSGDARQALDLLLESGDIAREENAEQVVEDHVQEARKRLQTDQVVQGIANYPTHGKLVLLALTILAEHDQTPVRTRDVRPAYEDICTQEGTDSISNRAIREYLSELETLGIVSATEQNKGKGGGKYKLHSLAQSTESVRRGLTDLLD</sequence>
<dbReference type="InterPro" id="IPR015163">
    <property type="entry name" value="Cdc6_C"/>
</dbReference>
<feature type="domain" description="AAA+ ATPase" evidence="6">
    <location>
        <begin position="50"/>
        <end position="201"/>
    </location>
</feature>
<dbReference type="Pfam" id="PF13401">
    <property type="entry name" value="AAA_22"/>
    <property type="match status" value="1"/>
</dbReference>
<dbReference type="NCBIfam" id="TIGR02928">
    <property type="entry name" value="orc1/cdc6 family replication initiation protein"/>
    <property type="match status" value="1"/>
</dbReference>
<keyword evidence="4 5" id="KW-0067">ATP-binding</keyword>
<keyword evidence="9" id="KW-1185">Reference proteome</keyword>
<dbReference type="InterPro" id="IPR050311">
    <property type="entry name" value="ORC1/CDC6"/>
</dbReference>
<protein>
    <recommendedName>
        <fullName evidence="5">ORC1-type DNA replication protein</fullName>
    </recommendedName>
</protein>
<dbReference type="GO" id="GO:0006260">
    <property type="term" value="P:DNA replication"/>
    <property type="evidence" value="ECO:0007669"/>
    <property type="project" value="UniProtKB-UniRule"/>
</dbReference>
<keyword evidence="8" id="KW-0132">Cell division</keyword>
<gene>
    <name evidence="8" type="ORF">C471_14722</name>
</gene>
<feature type="binding site" evidence="5">
    <location>
        <position position="209"/>
    </location>
    <ligand>
        <name>ATP</name>
        <dbReference type="ChEBI" id="CHEBI:30616"/>
    </ligand>
</feature>
<dbReference type="CDD" id="cd00009">
    <property type="entry name" value="AAA"/>
    <property type="match status" value="1"/>
</dbReference>
<dbReference type="Gene3D" id="1.10.10.10">
    <property type="entry name" value="Winged helix-like DNA-binding domain superfamily/Winged helix DNA-binding domain"/>
    <property type="match status" value="1"/>
</dbReference>
<evidence type="ECO:0000256" key="2">
    <source>
        <dbReference type="ARBA" id="ARBA00022705"/>
    </source>
</evidence>
<evidence type="ECO:0000256" key="5">
    <source>
        <dbReference type="HAMAP-Rule" id="MF_01407"/>
    </source>
</evidence>
<dbReference type="InterPro" id="IPR014277">
    <property type="entry name" value="Orc1/Cdc6_arc"/>
</dbReference>
<dbReference type="InterPro" id="IPR003593">
    <property type="entry name" value="AAA+_ATPase"/>
</dbReference>
<dbReference type="eggNOG" id="arCOG00467">
    <property type="taxonomic scope" value="Archaea"/>
</dbReference>
<dbReference type="GO" id="GO:0051301">
    <property type="term" value="P:cell division"/>
    <property type="evidence" value="ECO:0007669"/>
    <property type="project" value="UniProtKB-KW"/>
</dbReference>
<dbReference type="OrthoDB" id="195574at2157"/>
<proteinExistence type="inferred from homology"/>
<feature type="domain" description="Cdc6 C-terminal" evidence="7">
    <location>
        <begin position="304"/>
        <end position="387"/>
    </location>
</feature>
<evidence type="ECO:0000313" key="8">
    <source>
        <dbReference type="EMBL" id="ELZ36072.1"/>
    </source>
</evidence>
<dbReference type="Pfam" id="PF09079">
    <property type="entry name" value="WHD_Cdc6"/>
    <property type="match status" value="1"/>
</dbReference>
<accession>M0DMZ9</accession>
<dbReference type="SUPFAM" id="SSF52540">
    <property type="entry name" value="P-loop containing nucleoside triphosphate hydrolases"/>
    <property type="match status" value="1"/>
</dbReference>
<dbReference type="EMBL" id="AOJE01000070">
    <property type="protein sequence ID" value="ELZ36072.1"/>
    <property type="molecule type" value="Genomic_DNA"/>
</dbReference>
<dbReference type="InterPro" id="IPR049945">
    <property type="entry name" value="AAA_22"/>
</dbReference>
<dbReference type="SMART" id="SM00382">
    <property type="entry name" value="AAA"/>
    <property type="match status" value="1"/>
</dbReference>
<evidence type="ECO:0000259" key="7">
    <source>
        <dbReference type="SMART" id="SM01074"/>
    </source>
</evidence>
<dbReference type="SUPFAM" id="SSF46785">
    <property type="entry name" value="Winged helix' DNA-binding domain"/>
    <property type="match status" value="1"/>
</dbReference>
<dbReference type="InterPro" id="IPR055237">
    <property type="entry name" value="Cdc6_lid"/>
</dbReference>
<evidence type="ECO:0000256" key="3">
    <source>
        <dbReference type="ARBA" id="ARBA00022741"/>
    </source>
</evidence>
<dbReference type="RefSeq" id="WP_004050230.1">
    <property type="nucleotide sequence ID" value="NZ_AOJE01000070.1"/>
</dbReference>
<dbReference type="SMART" id="SM01074">
    <property type="entry name" value="Cdc6_C"/>
    <property type="match status" value="1"/>
</dbReference>